<evidence type="ECO:0000256" key="6">
    <source>
        <dbReference type="SAM" id="Phobius"/>
    </source>
</evidence>
<evidence type="ECO:0000313" key="8">
    <source>
        <dbReference type="EMBL" id="MCT7357600.1"/>
    </source>
</evidence>
<reference evidence="8" key="2">
    <citation type="submission" date="2022-08" db="EMBL/GenBank/DDBJ databases">
        <authorList>
            <person name="Dong C."/>
        </authorList>
    </citation>
    <scope>NUCLEOTIDE SEQUENCE</scope>
    <source>
        <strain evidence="8">59MF3M-4</strain>
    </source>
</reference>
<evidence type="ECO:0000256" key="5">
    <source>
        <dbReference type="ARBA" id="ARBA00023136"/>
    </source>
</evidence>
<evidence type="ECO:0000256" key="3">
    <source>
        <dbReference type="ARBA" id="ARBA00022692"/>
    </source>
</evidence>
<evidence type="ECO:0000313" key="9">
    <source>
        <dbReference type="Proteomes" id="UP001147830"/>
    </source>
</evidence>
<dbReference type="AlphaFoldDB" id="A0A9X2WC13"/>
<dbReference type="InterPro" id="IPR050545">
    <property type="entry name" value="Mycobact_MmpL"/>
</dbReference>
<evidence type="ECO:0000256" key="1">
    <source>
        <dbReference type="ARBA" id="ARBA00004651"/>
    </source>
</evidence>
<proteinExistence type="predicted"/>
<dbReference type="Proteomes" id="UP001147830">
    <property type="component" value="Unassembled WGS sequence"/>
</dbReference>
<feature type="transmembrane region" description="Helical" evidence="6">
    <location>
        <begin position="349"/>
        <end position="371"/>
    </location>
</feature>
<keyword evidence="2" id="KW-1003">Cell membrane</keyword>
<evidence type="ECO:0000256" key="4">
    <source>
        <dbReference type="ARBA" id="ARBA00022989"/>
    </source>
</evidence>
<feature type="transmembrane region" description="Helical" evidence="6">
    <location>
        <begin position="704"/>
        <end position="727"/>
    </location>
</feature>
<dbReference type="InterPro" id="IPR004869">
    <property type="entry name" value="MMPL_dom"/>
</dbReference>
<dbReference type="GO" id="GO:0005886">
    <property type="term" value="C:plasma membrane"/>
    <property type="evidence" value="ECO:0007669"/>
    <property type="project" value="UniProtKB-SubCell"/>
</dbReference>
<dbReference type="PANTHER" id="PTHR33406:SF12">
    <property type="entry name" value="BLR2997 PROTEIN"/>
    <property type="match status" value="1"/>
</dbReference>
<feature type="transmembrane region" description="Helical" evidence="6">
    <location>
        <begin position="239"/>
        <end position="260"/>
    </location>
</feature>
<dbReference type="SUPFAM" id="SSF82866">
    <property type="entry name" value="Multidrug efflux transporter AcrB transmembrane domain"/>
    <property type="match status" value="2"/>
</dbReference>
<accession>A0A9X2WC13</accession>
<comment type="subcellular location">
    <subcellularLocation>
        <location evidence="1">Cell membrane</location>
        <topology evidence="1">Multi-pass membrane protein</topology>
    </subcellularLocation>
</comment>
<sequence length="765" mass="83587">MSFSLRYPWAVIVTVMALIIGLAAGAGKLSFVSDFRVYFSADNPQLLSFEQLEQDFNKQDTLTFLLQPTSSATVLDSRALNEIAQLTQAAWEIPYARRVDSLTNYQRIQSAGDNITIDDFYRPEQASAWDMASELEYVRTQPDLLNRLVNKDGDLALIIVSLSLPDGDEKATAELVAYTRELLAETDLQHLDVQLFGTAIINLALAEAVERDMAALIPASYLLIFAGIFFLTRSLAGTVLALTLTLLSVVATFGALGWAGSLGLTTARLTPVVGVVPSMIMIIVIADCLHILATYQHGLRSGMNKIPALQQAVTSNIRPVWITSITTALGLLCLNFSESPPYRDLGNLVAFAALLAAVLSLTLFIAALRVLPQPKIQPGRALAHPGQWLSGLLLTFWQRVLQPHPRALLLGAVIVSAILAAGVSQLKFNEQWHQYYDESFAVRQALDLQNDKLNGVNFIQYRIAAQDGGSLYRSEPMQQLQQLAEHLETFAEVGFVDSLHQPLLTLNQALHDGDHHYYKIPDTDQQVAQAMLLYEMSLPFGMGLNERLNIDQTASRFTVHLFKRTSRELVAFDQALLNWAAEHTPALSIAPGSGLDMVFAQISDRNSISLFQGTLLALVLISAVMMLVLRSVRLGLISLVPNLLPALLAYGIWGYISGHVDLGLSIVACMSLGLVVDDTVHFLAKYRSARARGESTEAAIEYAFSTVGVAMIITSLVLAAGFALLLLSPFSPTWGMGGLMALTVMVALLADLILLPLLLMLLDRD</sequence>
<reference evidence="8" key="1">
    <citation type="journal article" date="2022" name="Front. Microbiol.">
        <title>Genome-based taxonomic rearrangement of Oceanobacter-related bacteria including the description of Thalassolituus hydrocarbonoclasticus sp. nov. and Thalassolituus pacificus sp. nov. and emended description of the genus Thalassolituus.</title>
        <authorList>
            <person name="Dong C."/>
            <person name="Wei L."/>
            <person name="Wang J."/>
            <person name="Lai Q."/>
            <person name="Huang Z."/>
            <person name="Shao Z."/>
        </authorList>
    </citation>
    <scope>NUCLEOTIDE SEQUENCE</scope>
    <source>
        <strain evidence="8">59MF3M-4</strain>
    </source>
</reference>
<keyword evidence="4 6" id="KW-1133">Transmembrane helix</keyword>
<dbReference type="RefSeq" id="WP_260974533.1">
    <property type="nucleotide sequence ID" value="NZ_JAOANI010000002.1"/>
</dbReference>
<feature type="transmembrane region" description="Helical" evidence="6">
    <location>
        <begin position="739"/>
        <end position="762"/>
    </location>
</feature>
<dbReference type="EMBL" id="JAOANI010000002">
    <property type="protein sequence ID" value="MCT7357600.1"/>
    <property type="molecule type" value="Genomic_DNA"/>
</dbReference>
<evidence type="ECO:0000259" key="7">
    <source>
        <dbReference type="PROSITE" id="PS50156"/>
    </source>
</evidence>
<dbReference type="Pfam" id="PF03176">
    <property type="entry name" value="MMPL"/>
    <property type="match status" value="2"/>
</dbReference>
<gene>
    <name evidence="8" type="ORF">NYR02_01000</name>
</gene>
<feature type="transmembrane region" description="Helical" evidence="6">
    <location>
        <begin position="636"/>
        <end position="656"/>
    </location>
</feature>
<evidence type="ECO:0000256" key="2">
    <source>
        <dbReference type="ARBA" id="ARBA00022475"/>
    </source>
</evidence>
<organism evidence="8 9">
    <name type="scientific">Thalassolituus pacificus</name>
    <dbReference type="NCBI Taxonomy" id="2975440"/>
    <lineage>
        <taxon>Bacteria</taxon>
        <taxon>Pseudomonadati</taxon>
        <taxon>Pseudomonadota</taxon>
        <taxon>Gammaproteobacteria</taxon>
        <taxon>Oceanospirillales</taxon>
        <taxon>Oceanospirillaceae</taxon>
        <taxon>Thalassolituus</taxon>
    </lineage>
</organism>
<feature type="transmembrane region" description="Helical" evidence="6">
    <location>
        <begin position="610"/>
        <end position="629"/>
    </location>
</feature>
<name>A0A9X2WC13_9GAMM</name>
<keyword evidence="3 6" id="KW-0812">Transmembrane</keyword>
<feature type="domain" description="SSD" evidence="7">
    <location>
        <begin position="240"/>
        <end position="370"/>
    </location>
</feature>
<keyword evidence="9" id="KW-1185">Reference proteome</keyword>
<dbReference type="Gene3D" id="1.20.1640.10">
    <property type="entry name" value="Multidrug efflux transporter AcrB transmembrane domain"/>
    <property type="match status" value="2"/>
</dbReference>
<feature type="transmembrane region" description="Helical" evidence="6">
    <location>
        <begin position="213"/>
        <end position="232"/>
    </location>
</feature>
<keyword evidence="5 6" id="KW-0472">Membrane</keyword>
<dbReference type="InterPro" id="IPR000731">
    <property type="entry name" value="SSD"/>
</dbReference>
<protein>
    <submittedName>
        <fullName evidence="8">MMPL family transporter</fullName>
    </submittedName>
</protein>
<comment type="caution">
    <text evidence="8">The sequence shown here is derived from an EMBL/GenBank/DDBJ whole genome shotgun (WGS) entry which is preliminary data.</text>
</comment>
<feature type="transmembrane region" description="Helical" evidence="6">
    <location>
        <begin position="662"/>
        <end position="684"/>
    </location>
</feature>
<feature type="transmembrane region" description="Helical" evidence="6">
    <location>
        <begin position="272"/>
        <end position="295"/>
    </location>
</feature>
<feature type="transmembrane region" description="Helical" evidence="6">
    <location>
        <begin position="407"/>
        <end position="426"/>
    </location>
</feature>
<dbReference type="PROSITE" id="PS50156">
    <property type="entry name" value="SSD"/>
    <property type="match status" value="1"/>
</dbReference>
<dbReference type="PANTHER" id="PTHR33406">
    <property type="entry name" value="MEMBRANE PROTEIN MJ1562-RELATED"/>
    <property type="match status" value="1"/>
</dbReference>